<dbReference type="RefSeq" id="WP_379011815.1">
    <property type="nucleotide sequence ID" value="NZ_JBHSDC010000002.1"/>
</dbReference>
<protein>
    <submittedName>
        <fullName evidence="1">Uncharacterized protein</fullName>
    </submittedName>
</protein>
<gene>
    <name evidence="1" type="ORF">ACFOW1_01605</name>
</gene>
<proteinExistence type="predicted"/>
<evidence type="ECO:0000313" key="1">
    <source>
        <dbReference type="EMBL" id="MFC4230567.1"/>
    </source>
</evidence>
<keyword evidence="2" id="KW-1185">Reference proteome</keyword>
<comment type="caution">
    <text evidence="1">The sequence shown here is derived from an EMBL/GenBank/DDBJ whole genome shotgun (WGS) entry which is preliminary data.</text>
</comment>
<dbReference type="EMBL" id="JBHSDC010000002">
    <property type="protein sequence ID" value="MFC4230567.1"/>
    <property type="molecule type" value="Genomic_DNA"/>
</dbReference>
<dbReference type="Proteomes" id="UP001595906">
    <property type="component" value="Unassembled WGS sequence"/>
</dbReference>
<organism evidence="1 2">
    <name type="scientific">Parasediminibacterium paludis</name>
    <dbReference type="NCBI Taxonomy" id="908966"/>
    <lineage>
        <taxon>Bacteria</taxon>
        <taxon>Pseudomonadati</taxon>
        <taxon>Bacteroidota</taxon>
        <taxon>Chitinophagia</taxon>
        <taxon>Chitinophagales</taxon>
        <taxon>Chitinophagaceae</taxon>
        <taxon>Parasediminibacterium</taxon>
    </lineage>
</organism>
<name>A0ABV8PR64_9BACT</name>
<evidence type="ECO:0000313" key="2">
    <source>
        <dbReference type="Proteomes" id="UP001595906"/>
    </source>
</evidence>
<reference evidence="2" key="1">
    <citation type="journal article" date="2019" name="Int. J. Syst. Evol. Microbiol.">
        <title>The Global Catalogue of Microorganisms (GCM) 10K type strain sequencing project: providing services to taxonomists for standard genome sequencing and annotation.</title>
        <authorList>
            <consortium name="The Broad Institute Genomics Platform"/>
            <consortium name="The Broad Institute Genome Sequencing Center for Infectious Disease"/>
            <person name="Wu L."/>
            <person name="Ma J."/>
        </authorList>
    </citation>
    <scope>NUCLEOTIDE SEQUENCE [LARGE SCALE GENOMIC DNA]</scope>
    <source>
        <strain evidence="2">CECT 8010</strain>
    </source>
</reference>
<accession>A0ABV8PR64</accession>
<sequence length="173" mass="19424">MSKYLDTISYFTSLAQSNLMLRHNGFDDGVQRKAFISISDEEELIADIINNLADKFAVQVGFTNTSGSNDGAVNNTYTHSLRFYVKATIVYGEQSVKENSYDQAFAIAQQWQQKIMYDATVNDGCGALGFVDLGSFTCTKLPPLYDNHFGFQLTFTEQAPDASYLLPDYQNWD</sequence>